<feature type="transmembrane region" description="Helical" evidence="1">
    <location>
        <begin position="476"/>
        <end position="495"/>
    </location>
</feature>
<dbReference type="Pfam" id="PF23357">
    <property type="entry name" value="DUF7088"/>
    <property type="match status" value="1"/>
</dbReference>
<sequence precursor="true">MEIKSMASRPSPKTSFSRSRRWSILFSVIASIVAVIALVGMLNYLAARHYTRFSWSSRTKAQLSPQTLNLLNSITNDIKVTVYFDKKHELYTLVDSLLSEYHGKNRHISIETVDYVNNPAGAEKVKATYGLRSAAQKDLVIFEANGRTNYVEQSFLGDYTIDPQQNEKGEREFRYVLKSFKGELYFNAALLRVTSTKPFKAYFVAPHKLSSLISTEKDGYNKLVELLQQNYIQPAVITNLVGTNTVPADCNLLVVLATRTPFFPEEVDNIRKYLNQGGRMLFLLNFTSEKDNLGMEKFLAEDWNVEIGHNIVRDMENSQKDGVDLIISGFNKNSPIVSSLLDSSVQLYQPRSISKRDTGKQNADAPKVEELAFTSANAIIENSSAPHNKPIPLMVSVEKGAIKGVYAERGVTRMVIGGDSIFLNNYYIGSGDNQLLAVNIFNWLLDRTQLMQGVAPQQVTEYKIMMTRSQFRDVEWILLAAMPGGVMLLGGIVWLRRRK</sequence>
<evidence type="ECO:0000256" key="1">
    <source>
        <dbReference type="SAM" id="Phobius"/>
    </source>
</evidence>
<keyword evidence="1" id="KW-1133">Transmembrane helix</keyword>
<proteinExistence type="predicted"/>
<evidence type="ECO:0000313" key="3">
    <source>
        <dbReference type="EMBL" id="EEF61533.1"/>
    </source>
</evidence>
<dbReference type="AlphaFoldDB" id="B9XF35"/>
<name>B9XF35_PEDPL</name>
<evidence type="ECO:0000259" key="2">
    <source>
        <dbReference type="Pfam" id="PF23357"/>
    </source>
</evidence>
<dbReference type="Proteomes" id="UP000003688">
    <property type="component" value="Unassembled WGS sequence"/>
</dbReference>
<comment type="caution">
    <text evidence="3">The sequence shown here is derived from an EMBL/GenBank/DDBJ whole genome shotgun (WGS) entry which is preliminary data.</text>
</comment>
<protein>
    <recommendedName>
        <fullName evidence="2">DUF7088 domain-containing protein</fullName>
    </recommendedName>
</protein>
<dbReference type="EMBL" id="ABOX02000009">
    <property type="protein sequence ID" value="EEF61533.1"/>
    <property type="molecule type" value="Genomic_DNA"/>
</dbReference>
<evidence type="ECO:0000313" key="4">
    <source>
        <dbReference type="Proteomes" id="UP000003688"/>
    </source>
</evidence>
<keyword evidence="1" id="KW-0472">Membrane</keyword>
<dbReference type="InterPro" id="IPR055396">
    <property type="entry name" value="DUF7088"/>
</dbReference>
<reference evidence="3 4" key="1">
    <citation type="journal article" date="2011" name="J. Bacteriol.">
        <title>Genome sequence of 'Pedosphaera parvula' Ellin514, an aerobic Verrucomicrobial isolate from pasture soil.</title>
        <authorList>
            <person name="Kant R."/>
            <person name="van Passel M.W."/>
            <person name="Sangwan P."/>
            <person name="Palva A."/>
            <person name="Lucas S."/>
            <person name="Copeland A."/>
            <person name="Lapidus A."/>
            <person name="Glavina Del Rio T."/>
            <person name="Dalin E."/>
            <person name="Tice H."/>
            <person name="Bruce D."/>
            <person name="Goodwin L."/>
            <person name="Pitluck S."/>
            <person name="Chertkov O."/>
            <person name="Larimer F.W."/>
            <person name="Land M.L."/>
            <person name="Hauser L."/>
            <person name="Brettin T.S."/>
            <person name="Detter J.C."/>
            <person name="Han S."/>
            <person name="de Vos W.M."/>
            <person name="Janssen P.H."/>
            <person name="Smidt H."/>
        </authorList>
    </citation>
    <scope>NUCLEOTIDE SEQUENCE [LARGE SCALE GENOMIC DNA]</scope>
    <source>
        <strain evidence="3 4">Ellin514</strain>
    </source>
</reference>
<feature type="domain" description="DUF7088" evidence="2">
    <location>
        <begin position="63"/>
        <end position="133"/>
    </location>
</feature>
<gene>
    <name evidence="3" type="ORF">Cflav_PD4211</name>
</gene>
<keyword evidence="1" id="KW-0812">Transmembrane</keyword>
<dbReference type="STRING" id="320771.Cflav_PD4211"/>
<keyword evidence="4" id="KW-1185">Reference proteome</keyword>
<organism evidence="3 4">
    <name type="scientific">Pedosphaera parvula (strain Ellin514)</name>
    <dbReference type="NCBI Taxonomy" id="320771"/>
    <lineage>
        <taxon>Bacteria</taxon>
        <taxon>Pseudomonadati</taxon>
        <taxon>Verrucomicrobiota</taxon>
        <taxon>Pedosphaerae</taxon>
        <taxon>Pedosphaerales</taxon>
        <taxon>Pedosphaeraceae</taxon>
        <taxon>Pedosphaera</taxon>
    </lineage>
</organism>
<feature type="transmembrane region" description="Helical" evidence="1">
    <location>
        <begin position="21"/>
        <end position="46"/>
    </location>
</feature>
<accession>B9XF35</accession>